<evidence type="ECO:0000313" key="6">
    <source>
        <dbReference type="Proteomes" id="UP000283269"/>
    </source>
</evidence>
<dbReference type="PRINTS" id="PR00878">
    <property type="entry name" value="CHOLNESTRASE"/>
</dbReference>
<evidence type="ECO:0000256" key="3">
    <source>
        <dbReference type="RuleBase" id="RU361235"/>
    </source>
</evidence>
<dbReference type="OrthoDB" id="408631at2759"/>
<dbReference type="InParanoid" id="A0A409WQB7"/>
<dbReference type="PROSITE" id="PS00941">
    <property type="entry name" value="CARBOXYLESTERASE_B_2"/>
    <property type="match status" value="1"/>
</dbReference>
<evidence type="ECO:0000256" key="2">
    <source>
        <dbReference type="ARBA" id="ARBA00022801"/>
    </source>
</evidence>
<dbReference type="EMBL" id="NHYD01003311">
    <property type="protein sequence ID" value="PPQ80708.1"/>
    <property type="molecule type" value="Genomic_DNA"/>
</dbReference>
<protein>
    <recommendedName>
        <fullName evidence="3">Carboxylic ester hydrolase</fullName>
        <ecNumber evidence="3">3.1.1.-</ecNumber>
    </recommendedName>
</protein>
<accession>A0A409WQB7</accession>
<dbReference type="STRING" id="93625.A0A409WQB7"/>
<comment type="similarity">
    <text evidence="1 3">Belongs to the type-B carboxylesterase/lipase family.</text>
</comment>
<dbReference type="AlphaFoldDB" id="A0A409WQB7"/>
<dbReference type="PROSITE" id="PS00122">
    <property type="entry name" value="CARBOXYLESTERASE_B_1"/>
    <property type="match status" value="1"/>
</dbReference>
<dbReference type="GO" id="GO:0004104">
    <property type="term" value="F:cholinesterase activity"/>
    <property type="evidence" value="ECO:0007669"/>
    <property type="project" value="InterPro"/>
</dbReference>
<dbReference type="Gene3D" id="3.40.50.1820">
    <property type="entry name" value="alpha/beta hydrolase"/>
    <property type="match status" value="1"/>
</dbReference>
<feature type="domain" description="Carboxylesterase type B" evidence="4">
    <location>
        <begin position="170"/>
        <end position="667"/>
    </location>
</feature>
<keyword evidence="2 3" id="KW-0378">Hydrolase</keyword>
<dbReference type="InterPro" id="IPR002018">
    <property type="entry name" value="CarbesteraseB"/>
</dbReference>
<dbReference type="InterPro" id="IPR019826">
    <property type="entry name" value="Carboxylesterase_B_AS"/>
</dbReference>
<keyword evidence="3" id="KW-0732">Signal</keyword>
<dbReference type="PANTHER" id="PTHR43142:SF3">
    <property type="entry name" value="PUTATIVE (AFU_ORTHOLOGUE AFUA_3G09070)-RELATED"/>
    <property type="match status" value="1"/>
</dbReference>
<dbReference type="EC" id="3.1.1.-" evidence="3"/>
<dbReference type="InterPro" id="IPR000997">
    <property type="entry name" value="Cholinesterase"/>
</dbReference>
<reference evidence="5 6" key="1">
    <citation type="journal article" date="2018" name="Evol. Lett.">
        <title>Horizontal gene cluster transfer increased hallucinogenic mushroom diversity.</title>
        <authorList>
            <person name="Reynolds H.T."/>
            <person name="Vijayakumar V."/>
            <person name="Gluck-Thaler E."/>
            <person name="Korotkin H.B."/>
            <person name="Matheny P.B."/>
            <person name="Slot J.C."/>
        </authorList>
    </citation>
    <scope>NUCLEOTIDE SEQUENCE [LARGE SCALE GENOMIC DNA]</scope>
    <source>
        <strain evidence="5 6">2631</strain>
    </source>
</reference>
<comment type="caution">
    <text evidence="5">The sequence shown here is derived from an EMBL/GenBank/DDBJ whole genome shotgun (WGS) entry which is preliminary data.</text>
</comment>
<dbReference type="PANTHER" id="PTHR43142">
    <property type="entry name" value="CARBOXYLIC ESTER HYDROLASE"/>
    <property type="match status" value="1"/>
</dbReference>
<dbReference type="Pfam" id="PF00135">
    <property type="entry name" value="COesterase"/>
    <property type="match status" value="1"/>
</dbReference>
<evidence type="ECO:0000313" key="5">
    <source>
        <dbReference type="EMBL" id="PPQ80708.1"/>
    </source>
</evidence>
<gene>
    <name evidence="5" type="ORF">CVT25_001828</name>
</gene>
<organism evidence="5 6">
    <name type="scientific">Psilocybe cyanescens</name>
    <dbReference type="NCBI Taxonomy" id="93625"/>
    <lineage>
        <taxon>Eukaryota</taxon>
        <taxon>Fungi</taxon>
        <taxon>Dikarya</taxon>
        <taxon>Basidiomycota</taxon>
        <taxon>Agaricomycotina</taxon>
        <taxon>Agaricomycetes</taxon>
        <taxon>Agaricomycetidae</taxon>
        <taxon>Agaricales</taxon>
        <taxon>Agaricineae</taxon>
        <taxon>Strophariaceae</taxon>
        <taxon>Psilocybe</taxon>
    </lineage>
</organism>
<keyword evidence="6" id="KW-1185">Reference proteome</keyword>
<evidence type="ECO:0000259" key="4">
    <source>
        <dbReference type="Pfam" id="PF00135"/>
    </source>
</evidence>
<name>A0A409WQB7_PSICY</name>
<dbReference type="SUPFAM" id="SSF53474">
    <property type="entry name" value="alpha/beta-Hydrolases"/>
    <property type="match status" value="1"/>
</dbReference>
<sequence>MLPLAVLLLVATHQAIAAPSATSLQTDLTFLFQNDLNWPTAPDHKGTILISKFGTRAQGAAACAELNESLLTTDGPYFESDTKSLLTYLNINSRYYKQKFWVESTPDAPCSVISLPGALQSVSCNSQFPTFCSQSAPYRRNTDVDPNPAYQVQVESKKLTVVGTRDHLSFRFLGIPYADHFERFSYSKPFSGVGTINALNYGSPCTQSSGGSEDCLFLNIYTPYLPQNPARSKNLKPVMFWIHGGGFTSGEGSDSIYDGGNMVSRSDVVVVSINYRLGALGFLALEDGVTNGNFGIADQITALQWVKEHIADFGGDPSLVTIHGQSAGAGSVRALLASPPAFGLFQGAIAQSNLGGFGYAATYSKYLTIQEQYASFGGALVSSVGCAGSPNVLACLRALPASNIISASNGPRYIVVDGKFITTDQLQVNNGQAARAHVMFGWMRDDGADFIGAFPTTNSTLTSALLGAGLSSDVVKKVVGSNLFPTPLGTNSLQNLFNVTSRIGTDGQFRCIDQATLIAAAKHDVFPSVWAYQFDRSYGGYEPVPGTCNPPPTSAFPNGDPSQPYYRCHSGELYYMFGTLGQDSQPFRDANDLLLSQYAVDMWGSFARTQNPNPSAYFLAARGYTNTTKMLQQTGGWNKVTPREKMPLRIIDAPPTNSQWLEEKQCDLLGYPFTFYG</sequence>
<proteinExistence type="inferred from homology"/>
<feature type="chain" id="PRO_5018823766" description="Carboxylic ester hydrolase" evidence="3">
    <location>
        <begin position="18"/>
        <end position="677"/>
    </location>
</feature>
<dbReference type="Proteomes" id="UP000283269">
    <property type="component" value="Unassembled WGS sequence"/>
</dbReference>
<dbReference type="InterPro" id="IPR019819">
    <property type="entry name" value="Carboxylesterase_B_CS"/>
</dbReference>
<dbReference type="InterPro" id="IPR029058">
    <property type="entry name" value="AB_hydrolase_fold"/>
</dbReference>
<feature type="signal peptide" evidence="3">
    <location>
        <begin position="1"/>
        <end position="17"/>
    </location>
</feature>
<evidence type="ECO:0000256" key="1">
    <source>
        <dbReference type="ARBA" id="ARBA00005964"/>
    </source>
</evidence>